<evidence type="ECO:0000259" key="8">
    <source>
        <dbReference type="Pfam" id="PF17403"/>
    </source>
</evidence>
<evidence type="ECO:0000256" key="3">
    <source>
        <dbReference type="ARBA" id="ARBA00022884"/>
    </source>
</evidence>
<evidence type="ECO:0000259" key="12">
    <source>
        <dbReference type="Pfam" id="PF17407"/>
    </source>
</evidence>
<keyword evidence="5" id="KW-0690">Ribosome biogenesis</keyword>
<dbReference type="Gene3D" id="3.30.70.3030">
    <property type="match status" value="1"/>
</dbReference>
<dbReference type="Pfam" id="PF17403">
    <property type="entry name" value="Nrap_D2"/>
    <property type="match status" value="1"/>
</dbReference>
<comment type="subcellular location">
    <subcellularLocation>
        <location evidence="1 5">Nucleus</location>
        <location evidence="1 5">Nucleolus</location>
    </subcellularLocation>
</comment>
<proteinExistence type="inferred from homology"/>
<dbReference type="Pfam" id="PF03813">
    <property type="entry name" value="Nrap"/>
    <property type="match status" value="1"/>
</dbReference>
<dbReference type="InterPro" id="IPR035369">
    <property type="entry name" value="Nrap_D4"/>
</dbReference>
<dbReference type="Gene3D" id="1.10.1410.10">
    <property type="match status" value="2"/>
</dbReference>
<keyword evidence="4 5" id="KW-0539">Nucleus</keyword>
<comment type="similarity">
    <text evidence="2 5">Belongs to the NRAP family.</text>
</comment>
<dbReference type="InterPro" id="IPR035370">
    <property type="entry name" value="Nrap_D5"/>
</dbReference>
<keyword evidence="3 5" id="KW-0694">RNA-binding</keyword>
<dbReference type="InterPro" id="IPR035082">
    <property type="entry name" value="Nrap_D1"/>
</dbReference>
<dbReference type="OrthoDB" id="10251401at2759"/>
<keyword evidence="5" id="KW-0698">rRNA processing</keyword>
<feature type="region of interest" description="Disordered" evidence="6">
    <location>
        <begin position="1"/>
        <end position="79"/>
    </location>
</feature>
<feature type="domain" description="Nrap protein" evidence="8">
    <location>
        <begin position="348"/>
        <end position="492"/>
    </location>
</feature>
<keyword evidence="5" id="KW-0687">Ribonucleoprotein</keyword>
<accession>A0A0J9XJZ6</accession>
<dbReference type="Pfam" id="PF17407">
    <property type="entry name" value="Nrap_D6"/>
    <property type="match status" value="1"/>
</dbReference>
<evidence type="ECO:0000259" key="10">
    <source>
        <dbReference type="Pfam" id="PF17405"/>
    </source>
</evidence>
<dbReference type="STRING" id="1173061.A0A0J9XJZ6"/>
<sequence length="1201" mass="134334">MVKRKIDKVTLKESEPADQQVKSLADLVSESDHDSQSDAPSDDNSNHSGESDEEEEDEEEQDEKAGASKPNKQSLSAQDVQVARETAEYFKSNIFKLQIDELLSTVNPSDKHVKKLEKVLHKLHALISSVPATSPLSLTEAEDLIASISRKIAIPFSNPKPARDVKYFFQYLTPEKINVIGGFSLKTAIKRPDGNSIDLNLLMPSSILQDKDYLNYRYFHKRSFYLAYLASRLQELAKSQDLPFVFTYKYLNDDPLKPVLRVSSTAGKGDYHFASTKSAIYISVSALETTFDPKKLAIDRNAIRVQLPKSSDPNLLPPTVLYNSAILSDLTVAPYLRFLHAASSDCAAFKDACKLARLWLYQRGFSSSASKGGFGHFEWAMLMAILLKGGSAQGSKVLLSGYSSYQLFKATLEFIQANDLTNGRLEFSFTGAKYVMNSANTGVPVVVDNEYKLNIFYNMSAWSYNYLRHEAAVTCDLLSDLVRDRFDSIFLKNITKPEIRYDTFFKIDLPIPDEDLSYTPFEKIKYPSYKKYFTSKLYRILSQGLGIRTKQIALLTKDTPQWGLDRRRMHEVKHGDYVLVGLVLNDQECERLVTFGPDAEHVEETKAFRNFWGNKAELRRFQDGSIKEAVVWAANPNKLIVNSICQYLIDRHLGGELASTLKFDHDKLLRVLQQDGGSSSSRALFQAKQSAFQKLVYFIQEIKELPLRVNAVYGTSSSLRDTSLGLPLPFDLQSDDSVASGVIEFESSSKWPDDIDAVEKLKTAFLLKLEEVLNNSNDYKASTGVEDDFMDGAAVSIGFLQVLTGDGYAFKLRVATYKDALLYTKLDTKAGPHSANLALQYKQKYLSCISHTRVIHTLSLRFPFYSSAVRLVKSWFNAHLLTGQMSEEAIELLTLVPFLDSAPYLPPSSGMTGFTRTLEFLSTWNWRDDPIILDVDKQSDRTRDADAKQVTSGVEGTRMDNALYLKLVDSFKKLRETDPVLSHAPLFIGTRHDITGVAWTRNSEVKGTIRGKLVAARMTALARKTVEVLTLSRVTAKERIRHVFEPSVGDYDLVIYTRGNNRAASTGSAKDSGFKNLGKRFPKSPEELAAKTCKPVDALYHELSAMYKDTIIFFKGTLGVEQNNNIIGGVWYRDVVDARQFKIGLGFNSIPASAVSGSSGHKKAKTGGNNSATTMVVLNKEAILKEIENLGGDLIDEIELK</sequence>
<feature type="domain" description="Nrap protein" evidence="11">
    <location>
        <begin position="862"/>
        <end position="1046"/>
    </location>
</feature>
<organism evidence="13 14">
    <name type="scientific">Geotrichum candidum</name>
    <name type="common">Oospora lactis</name>
    <name type="synonym">Dipodascus geotrichum</name>
    <dbReference type="NCBI Taxonomy" id="1173061"/>
    <lineage>
        <taxon>Eukaryota</taxon>
        <taxon>Fungi</taxon>
        <taxon>Dikarya</taxon>
        <taxon>Ascomycota</taxon>
        <taxon>Saccharomycotina</taxon>
        <taxon>Dipodascomycetes</taxon>
        <taxon>Dipodascales</taxon>
        <taxon>Dipodascaceae</taxon>
        <taxon>Geotrichum</taxon>
    </lineage>
</organism>
<dbReference type="Gene3D" id="3.30.70.3020">
    <property type="match status" value="1"/>
</dbReference>
<gene>
    <name evidence="13" type="ORF">BN980_GECA20s01528g</name>
</gene>
<feature type="domain" description="Nrap protein" evidence="7">
    <location>
        <begin position="197"/>
        <end position="344"/>
    </location>
</feature>
<dbReference type="GO" id="GO:0003723">
    <property type="term" value="F:RNA binding"/>
    <property type="evidence" value="ECO:0007669"/>
    <property type="project" value="UniProtKB-KW"/>
</dbReference>
<dbReference type="PANTHER" id="PTHR17972">
    <property type="entry name" value="NUCLEOLAR RNA-ASSOCIATED PROTEIN"/>
    <property type="match status" value="1"/>
</dbReference>
<evidence type="ECO:0000256" key="6">
    <source>
        <dbReference type="SAM" id="MobiDB-lite"/>
    </source>
</evidence>
<dbReference type="AlphaFoldDB" id="A0A0J9XJZ6"/>
<evidence type="ECO:0000256" key="1">
    <source>
        <dbReference type="ARBA" id="ARBA00004604"/>
    </source>
</evidence>
<evidence type="ECO:0000313" key="13">
    <source>
        <dbReference type="EMBL" id="CDO57343.1"/>
    </source>
</evidence>
<dbReference type="GO" id="GO:0032040">
    <property type="term" value="C:small-subunit processome"/>
    <property type="evidence" value="ECO:0007669"/>
    <property type="project" value="TreeGrafter"/>
</dbReference>
<feature type="domain" description="Nrap protein" evidence="9">
    <location>
        <begin position="499"/>
        <end position="653"/>
    </location>
</feature>
<feature type="domain" description="Nrap protein" evidence="12">
    <location>
        <begin position="1050"/>
        <end position="1198"/>
    </location>
</feature>
<dbReference type="GO" id="GO:0006409">
    <property type="term" value="P:tRNA export from nucleus"/>
    <property type="evidence" value="ECO:0007669"/>
    <property type="project" value="TreeGrafter"/>
</dbReference>
<evidence type="ECO:0000256" key="2">
    <source>
        <dbReference type="ARBA" id="ARBA00006674"/>
    </source>
</evidence>
<dbReference type="Pfam" id="PF17406">
    <property type="entry name" value="Nrap_D5"/>
    <property type="match status" value="1"/>
</dbReference>
<comment type="caution">
    <text evidence="13">The sequence shown here is derived from an EMBL/GenBank/DDBJ whole genome shotgun (WGS) entry which is preliminary data.</text>
</comment>
<dbReference type="GO" id="GO:0032545">
    <property type="term" value="C:CURI complex"/>
    <property type="evidence" value="ECO:0007669"/>
    <property type="project" value="TreeGrafter"/>
</dbReference>
<evidence type="ECO:0000259" key="9">
    <source>
        <dbReference type="Pfam" id="PF17404"/>
    </source>
</evidence>
<reference evidence="13" key="1">
    <citation type="submission" date="2014-03" db="EMBL/GenBank/DDBJ databases">
        <authorList>
            <person name="Casaregola S."/>
        </authorList>
    </citation>
    <scope>NUCLEOTIDE SEQUENCE [LARGE SCALE GENOMIC DNA]</scope>
    <source>
        <strain evidence="13">CLIB 918</strain>
    </source>
</reference>
<protein>
    <recommendedName>
        <fullName evidence="5">U3 small nucleolar RNA-associated protein 22</fullName>
    </recommendedName>
</protein>
<dbReference type="PANTHER" id="PTHR17972:SF0">
    <property type="entry name" value="NUCLEOLAR PROTEIN 6"/>
    <property type="match status" value="1"/>
</dbReference>
<dbReference type="InterPro" id="IPR035367">
    <property type="entry name" value="Nrap_D2"/>
</dbReference>
<feature type="compositionally biased region" description="Polar residues" evidence="6">
    <location>
        <begin position="70"/>
        <end position="79"/>
    </location>
</feature>
<evidence type="ECO:0000259" key="7">
    <source>
        <dbReference type="Pfam" id="PF03813"/>
    </source>
</evidence>
<dbReference type="EMBL" id="CCBN010000020">
    <property type="protein sequence ID" value="CDO57343.1"/>
    <property type="molecule type" value="Genomic_DNA"/>
</dbReference>
<evidence type="ECO:0000313" key="14">
    <source>
        <dbReference type="Proteomes" id="UP000242525"/>
    </source>
</evidence>
<evidence type="ECO:0000259" key="11">
    <source>
        <dbReference type="Pfam" id="PF17406"/>
    </source>
</evidence>
<dbReference type="GO" id="GO:0034456">
    <property type="term" value="C:UTP-C complex"/>
    <property type="evidence" value="ECO:0007669"/>
    <property type="project" value="TreeGrafter"/>
</dbReference>
<dbReference type="GO" id="GO:0006364">
    <property type="term" value="P:rRNA processing"/>
    <property type="evidence" value="ECO:0007669"/>
    <property type="project" value="UniProtKB-KW"/>
</dbReference>
<dbReference type="Pfam" id="PF17405">
    <property type="entry name" value="Nrap_D4"/>
    <property type="match status" value="1"/>
</dbReference>
<dbReference type="InterPro" id="IPR035371">
    <property type="entry name" value="Nrap_D6"/>
</dbReference>
<feature type="domain" description="Nrap protein" evidence="10">
    <location>
        <begin position="668"/>
        <end position="859"/>
    </location>
</feature>
<dbReference type="InterPro" id="IPR035368">
    <property type="entry name" value="Nrap_D3"/>
</dbReference>
<name>A0A0J9XJZ6_GEOCN</name>
<feature type="compositionally biased region" description="Acidic residues" evidence="6">
    <location>
        <begin position="51"/>
        <end position="62"/>
    </location>
</feature>
<dbReference type="Proteomes" id="UP000242525">
    <property type="component" value="Unassembled WGS sequence"/>
</dbReference>
<evidence type="ECO:0000256" key="5">
    <source>
        <dbReference type="RuleBase" id="RU364032"/>
    </source>
</evidence>
<evidence type="ECO:0000256" key="4">
    <source>
        <dbReference type="ARBA" id="ARBA00023242"/>
    </source>
</evidence>
<keyword evidence="14" id="KW-1185">Reference proteome</keyword>
<dbReference type="Pfam" id="PF17404">
    <property type="entry name" value="Nrap_D3"/>
    <property type="match status" value="1"/>
</dbReference>
<dbReference type="InterPro" id="IPR005554">
    <property type="entry name" value="NOL6/Upt22"/>
</dbReference>